<feature type="compositionally biased region" description="Low complexity" evidence="1">
    <location>
        <begin position="35"/>
        <end position="48"/>
    </location>
</feature>
<proteinExistence type="predicted"/>
<evidence type="ECO:0000256" key="1">
    <source>
        <dbReference type="SAM" id="MobiDB-lite"/>
    </source>
</evidence>
<keyword evidence="4" id="KW-1185">Reference proteome</keyword>
<dbReference type="Proteomes" id="UP000308768">
    <property type="component" value="Unassembled WGS sequence"/>
</dbReference>
<dbReference type="AlphaFoldDB" id="A0A4U0XK12"/>
<feature type="compositionally biased region" description="Pro residues" evidence="1">
    <location>
        <begin position="49"/>
        <end position="62"/>
    </location>
</feature>
<comment type="caution">
    <text evidence="3">The sequence shown here is derived from an EMBL/GenBank/DDBJ whole genome shotgun (WGS) entry which is preliminary data.</text>
</comment>
<keyword evidence="2" id="KW-0812">Transmembrane</keyword>
<protein>
    <submittedName>
        <fullName evidence="3">Uncharacterized protein</fullName>
    </submittedName>
</protein>
<feature type="region of interest" description="Disordered" evidence="1">
    <location>
        <begin position="183"/>
        <end position="205"/>
    </location>
</feature>
<name>A0A4U0XK12_9PEZI</name>
<feature type="transmembrane region" description="Helical" evidence="2">
    <location>
        <begin position="154"/>
        <end position="172"/>
    </location>
</feature>
<organism evidence="3 4">
    <name type="scientific">Cryomyces minteri</name>
    <dbReference type="NCBI Taxonomy" id="331657"/>
    <lineage>
        <taxon>Eukaryota</taxon>
        <taxon>Fungi</taxon>
        <taxon>Dikarya</taxon>
        <taxon>Ascomycota</taxon>
        <taxon>Pezizomycotina</taxon>
        <taxon>Dothideomycetes</taxon>
        <taxon>Dothideomycetes incertae sedis</taxon>
        <taxon>Cryomyces</taxon>
    </lineage>
</organism>
<evidence type="ECO:0000256" key="2">
    <source>
        <dbReference type="SAM" id="Phobius"/>
    </source>
</evidence>
<dbReference type="EMBL" id="NAJN01000183">
    <property type="protein sequence ID" value="TKA77544.1"/>
    <property type="molecule type" value="Genomic_DNA"/>
</dbReference>
<feature type="compositionally biased region" description="Polar residues" evidence="1">
    <location>
        <begin position="12"/>
        <end position="29"/>
    </location>
</feature>
<dbReference type="OrthoDB" id="3784821at2759"/>
<gene>
    <name evidence="3" type="ORF">B0A49_02771</name>
</gene>
<feature type="compositionally biased region" description="Low complexity" evidence="1">
    <location>
        <begin position="63"/>
        <end position="78"/>
    </location>
</feature>
<dbReference type="PRINTS" id="PR01217">
    <property type="entry name" value="PRICHEXTENSN"/>
</dbReference>
<accession>A0A4U0XK12</accession>
<sequence>MQAAARSMFRAHQSTTPPRQRLGLSTSTVRRAPTAPKLPYSSASSSRKPQPPRPTPPTPSTPSTPSTTPSTASTTTPPSATPPPLSPPPTPKSNPPNPLLSPKTLNRFVVEQLTARRPPPGANQPHPSAAEDASKRAVKTGALPAKYRTAARRITLAMVALPIAIVTSWVLWNRVLKGEERKRLVRTTPPPPVPSEPPLASGRGT</sequence>
<feature type="compositionally biased region" description="Pro residues" evidence="1">
    <location>
        <begin position="79"/>
        <end position="99"/>
    </location>
</feature>
<reference evidence="3 4" key="1">
    <citation type="submission" date="2017-03" db="EMBL/GenBank/DDBJ databases">
        <title>Genomes of endolithic fungi from Antarctica.</title>
        <authorList>
            <person name="Coleine C."/>
            <person name="Masonjones S."/>
            <person name="Stajich J.E."/>
        </authorList>
    </citation>
    <scope>NUCLEOTIDE SEQUENCE [LARGE SCALE GENOMIC DNA]</scope>
    <source>
        <strain evidence="3 4">CCFEE 5187</strain>
    </source>
</reference>
<keyword evidence="2" id="KW-0472">Membrane</keyword>
<evidence type="ECO:0000313" key="4">
    <source>
        <dbReference type="Proteomes" id="UP000308768"/>
    </source>
</evidence>
<evidence type="ECO:0000313" key="3">
    <source>
        <dbReference type="EMBL" id="TKA77544.1"/>
    </source>
</evidence>
<feature type="compositionally biased region" description="Pro residues" evidence="1">
    <location>
        <begin position="188"/>
        <end position="197"/>
    </location>
</feature>
<feature type="region of interest" description="Disordered" evidence="1">
    <location>
        <begin position="1"/>
        <end position="136"/>
    </location>
</feature>
<dbReference type="STRING" id="331657.A0A4U0XK12"/>
<keyword evidence="2" id="KW-1133">Transmembrane helix</keyword>